<reference evidence="1 2" key="1">
    <citation type="submission" date="2021-12" db="EMBL/GenBank/DDBJ databases">
        <title>Mucilaginibacter roseus genome.</title>
        <authorList>
            <person name="Ferreira J.R."/>
            <person name="Newman J.D."/>
        </authorList>
    </citation>
    <scope>NUCLEOTIDE SEQUENCE [LARGE SCALE GENOMIC DNA]</scope>
    <source>
        <strain evidence="1 2">LMG 28454</strain>
    </source>
</reference>
<evidence type="ECO:0000313" key="2">
    <source>
        <dbReference type="Proteomes" id="UP001199919"/>
    </source>
</evidence>
<gene>
    <name evidence="1" type="ORF">LT679_09215</name>
</gene>
<evidence type="ECO:0000313" key="1">
    <source>
        <dbReference type="EMBL" id="MCD8740777.1"/>
    </source>
</evidence>
<name>A0ABS8U4K9_9SPHI</name>
<comment type="caution">
    <text evidence="1">The sequence shown here is derived from an EMBL/GenBank/DDBJ whole genome shotgun (WGS) entry which is preliminary data.</text>
</comment>
<accession>A0ABS8U4K9</accession>
<dbReference type="EMBL" id="JAJPWV010000003">
    <property type="protein sequence ID" value="MCD8740777.1"/>
    <property type="molecule type" value="Genomic_DNA"/>
</dbReference>
<dbReference type="Proteomes" id="UP001199919">
    <property type="component" value="Unassembled WGS sequence"/>
</dbReference>
<proteinExistence type="predicted"/>
<keyword evidence="2" id="KW-1185">Reference proteome</keyword>
<dbReference type="RefSeq" id="WP_232177179.1">
    <property type="nucleotide sequence ID" value="NZ_JAJPWV010000003.1"/>
</dbReference>
<protein>
    <submittedName>
        <fullName evidence="1">Uncharacterized protein</fullName>
    </submittedName>
</protein>
<organism evidence="1 2">
    <name type="scientific">Mucilaginibacter roseus</name>
    <dbReference type="NCBI Taxonomy" id="1528868"/>
    <lineage>
        <taxon>Bacteria</taxon>
        <taxon>Pseudomonadati</taxon>
        <taxon>Bacteroidota</taxon>
        <taxon>Sphingobacteriia</taxon>
        <taxon>Sphingobacteriales</taxon>
        <taxon>Sphingobacteriaceae</taxon>
        <taxon>Mucilaginibacter</taxon>
    </lineage>
</organism>
<sequence length="149" mass="16916">MGETTNSKKCRIVNPEVINLVHDKKAGILNAYKDDIIIIENKALGYTIRYSLTNFSYQIEQDNASFLGNGAFEELPADEKQKEDWEAARVKAYHGSIMHFFRGLYKGDARREGFISLACSHSLAGLCFQCRPQCFHIITNFLVFYPGVI</sequence>